<evidence type="ECO:0000313" key="2">
    <source>
        <dbReference type="Proteomes" id="UP001552527"/>
    </source>
</evidence>
<dbReference type="EMBL" id="JBFATE010000002">
    <property type="protein sequence ID" value="MEV5244673.1"/>
    <property type="molecule type" value="Genomic_DNA"/>
</dbReference>
<proteinExistence type="predicted"/>
<sequence>MTSYAYDAEGQQIKETTPLVSTGCTLGARGLLTKVDYSDITPDVSYAYDPAGQMTTRANSKVSEDFVHDAVGNLTKTRGFAYTHDAAGRLDIVCPFTTAGGRGLLGSQASGKAPSADRGRVAACSRGWRRHRAVSRRTPARTAS</sequence>
<protein>
    <recommendedName>
        <fullName evidence="3">YD repeat-containing protein</fullName>
    </recommendedName>
</protein>
<dbReference type="Gene3D" id="2.180.10.10">
    <property type="entry name" value="RHS repeat-associated core"/>
    <property type="match status" value="1"/>
</dbReference>
<accession>A0ABV3J938</accession>
<keyword evidence="2" id="KW-1185">Reference proteome</keyword>
<reference evidence="1 2" key="1">
    <citation type="submission" date="2024-06" db="EMBL/GenBank/DDBJ databases">
        <title>The Natural Products Discovery Center: Release of the First 8490 Sequenced Strains for Exploring Actinobacteria Biosynthetic Diversity.</title>
        <authorList>
            <person name="Kalkreuter E."/>
            <person name="Kautsar S.A."/>
            <person name="Yang D."/>
            <person name="Bader C.D."/>
            <person name="Teijaro C.N."/>
            <person name="Fluegel L."/>
            <person name="Davis C.M."/>
            <person name="Simpson J.R."/>
            <person name="Lauterbach L."/>
            <person name="Steele A.D."/>
            <person name="Gui C."/>
            <person name="Meng S."/>
            <person name="Li G."/>
            <person name="Viehrig K."/>
            <person name="Ye F."/>
            <person name="Su P."/>
            <person name="Kiefer A.F."/>
            <person name="Nichols A."/>
            <person name="Cepeda A.J."/>
            <person name="Yan W."/>
            <person name="Fan B."/>
            <person name="Jiang Y."/>
            <person name="Adhikari A."/>
            <person name="Zheng C.-J."/>
            <person name="Schuster L."/>
            <person name="Cowan T.M."/>
            <person name="Smanski M.J."/>
            <person name="Chevrette M.G."/>
            <person name="De Carvalho L.P.S."/>
            <person name="Shen B."/>
        </authorList>
    </citation>
    <scope>NUCLEOTIDE SEQUENCE [LARGE SCALE GENOMIC DNA]</scope>
    <source>
        <strain evidence="1 2">NPDC052768</strain>
    </source>
</reference>
<name>A0ABV3J938_9ACTN</name>
<comment type="caution">
    <text evidence="1">The sequence shown here is derived from an EMBL/GenBank/DDBJ whole genome shotgun (WGS) entry which is preliminary data.</text>
</comment>
<evidence type="ECO:0000313" key="1">
    <source>
        <dbReference type="EMBL" id="MEV5244673.1"/>
    </source>
</evidence>
<evidence type="ECO:0008006" key="3">
    <source>
        <dbReference type="Google" id="ProtNLM"/>
    </source>
</evidence>
<dbReference type="RefSeq" id="WP_364018811.1">
    <property type="nucleotide sequence ID" value="NZ_JBFATD010000002.1"/>
</dbReference>
<organism evidence="1 2">
    <name type="scientific">Streptomyces werraensis</name>
    <dbReference type="NCBI Taxonomy" id="68284"/>
    <lineage>
        <taxon>Bacteria</taxon>
        <taxon>Bacillati</taxon>
        <taxon>Actinomycetota</taxon>
        <taxon>Actinomycetes</taxon>
        <taxon>Kitasatosporales</taxon>
        <taxon>Streptomycetaceae</taxon>
        <taxon>Streptomyces</taxon>
    </lineage>
</organism>
<dbReference type="Proteomes" id="UP001552527">
    <property type="component" value="Unassembled WGS sequence"/>
</dbReference>
<gene>
    <name evidence="1" type="ORF">AB0K95_05245</name>
</gene>